<dbReference type="Proteomes" id="UP000030690">
    <property type="component" value="Unassembled WGS sequence"/>
</dbReference>
<gene>
    <name evidence="1" type="ORF">PFFVO_00633</name>
</gene>
<reference evidence="1 2" key="1">
    <citation type="submission" date="2013-02" db="EMBL/GenBank/DDBJ databases">
        <title>The Genome Annotation of Plasmodium falciparum Vietnam Oak-Knoll (FVO).</title>
        <authorList>
            <consortium name="The Broad Institute Genome Sequencing Platform"/>
            <consortium name="The Broad Institute Genome Sequencing Center for Infectious Disease"/>
            <person name="Neafsey D."/>
            <person name="Hoffman S."/>
            <person name="Volkman S."/>
            <person name="Rosenthal P."/>
            <person name="Walker B."/>
            <person name="Young S.K."/>
            <person name="Zeng Q."/>
            <person name="Gargeya S."/>
            <person name="Fitzgerald M."/>
            <person name="Haas B."/>
            <person name="Abouelleil A."/>
            <person name="Allen A.W."/>
            <person name="Alvarado L."/>
            <person name="Arachchi H.M."/>
            <person name="Berlin A.M."/>
            <person name="Chapman S.B."/>
            <person name="Gainer-Dewar J."/>
            <person name="Goldberg J."/>
            <person name="Griggs A."/>
            <person name="Gujja S."/>
            <person name="Hansen M."/>
            <person name="Howarth C."/>
            <person name="Imamovic A."/>
            <person name="Ireland A."/>
            <person name="Larimer J."/>
            <person name="McCowan C."/>
            <person name="Murphy C."/>
            <person name="Pearson M."/>
            <person name="Poon T.W."/>
            <person name="Priest M."/>
            <person name="Roberts A."/>
            <person name="Saif S."/>
            <person name="Shea T."/>
            <person name="Sisk P."/>
            <person name="Sykes S."/>
            <person name="Wortman J."/>
            <person name="Nusbaum C."/>
            <person name="Birren B."/>
        </authorList>
    </citation>
    <scope>NUCLEOTIDE SEQUENCE [LARGE SCALE GENOMIC DNA]</scope>
    <source>
        <strain evidence="2">Vietnam Oak-Knoll (FVO)</strain>
    </source>
</reference>
<dbReference type="EMBL" id="KI925019">
    <property type="protein sequence ID" value="ETW20448.1"/>
    <property type="molecule type" value="Genomic_DNA"/>
</dbReference>
<reference evidence="1 2" key="2">
    <citation type="submission" date="2013-02" db="EMBL/GenBank/DDBJ databases">
        <title>The Genome Sequence of Plasmodium falciparum Vietnam Oak-Knoll (FVO).</title>
        <authorList>
            <consortium name="The Broad Institute Genome Sequencing Platform"/>
            <consortium name="The Broad Institute Genome Sequencing Center for Infectious Disease"/>
            <person name="Neafsey D."/>
            <person name="Cheeseman I."/>
            <person name="Volkman S."/>
            <person name="Adams J."/>
            <person name="Walker B."/>
            <person name="Young S.K."/>
            <person name="Zeng Q."/>
            <person name="Gargeya S."/>
            <person name="Fitzgerald M."/>
            <person name="Haas B."/>
            <person name="Abouelleil A."/>
            <person name="Alvarado L."/>
            <person name="Arachchi H.M."/>
            <person name="Berlin A.M."/>
            <person name="Chapman S.B."/>
            <person name="Dewar J."/>
            <person name="Goldberg J."/>
            <person name="Griggs A."/>
            <person name="Gujja S."/>
            <person name="Hansen M."/>
            <person name="Howarth C."/>
            <person name="Imamovic A."/>
            <person name="Larimer J."/>
            <person name="McCowan C."/>
            <person name="Murphy C."/>
            <person name="Neiman D."/>
            <person name="Pearson M."/>
            <person name="Priest M."/>
            <person name="Roberts A."/>
            <person name="Saif S."/>
            <person name="Shea T."/>
            <person name="Sisk P."/>
            <person name="Sykes S."/>
            <person name="Wortman J."/>
            <person name="Nusbaum C."/>
            <person name="Birren B."/>
        </authorList>
    </citation>
    <scope>NUCLEOTIDE SEQUENCE [LARGE SCALE GENOMIC DNA]</scope>
    <source>
        <strain evidence="2">Vietnam Oak-Knoll (FVO)</strain>
    </source>
</reference>
<evidence type="ECO:0000313" key="1">
    <source>
        <dbReference type="EMBL" id="ETW20448.1"/>
    </source>
</evidence>
<proteinExistence type="predicted"/>
<sequence length="76" mass="9067">MSQYTKFKLKYILIYIKMRMMPNPNQSLITTASSSNDILDETSKEKHPSSYRHELYHRYHANVIYVKDNPFFAAYS</sequence>
<accession>A0A024VBN0</accession>
<protein>
    <submittedName>
        <fullName evidence="1">Uncharacterized protein</fullName>
    </submittedName>
</protein>
<evidence type="ECO:0000313" key="2">
    <source>
        <dbReference type="Proteomes" id="UP000030690"/>
    </source>
</evidence>
<organism evidence="1 2">
    <name type="scientific">Plasmodium falciparum Vietnam Oak-Knoll</name>
    <name type="common">FVO</name>
    <dbReference type="NCBI Taxonomy" id="1036723"/>
    <lineage>
        <taxon>Eukaryota</taxon>
        <taxon>Sar</taxon>
        <taxon>Alveolata</taxon>
        <taxon>Apicomplexa</taxon>
        <taxon>Aconoidasida</taxon>
        <taxon>Haemosporida</taxon>
        <taxon>Plasmodiidae</taxon>
        <taxon>Plasmodium</taxon>
        <taxon>Plasmodium (Laverania)</taxon>
    </lineage>
</organism>
<name>A0A024VBN0_PLAFA</name>
<dbReference type="AlphaFoldDB" id="A0A024VBN0"/>